<sequence>MSIGDVILVLIVVAVVFFAVRSVFVKKSGGCGGDCAHCGGSCHHTAPPDKKK</sequence>
<evidence type="ECO:0000313" key="3">
    <source>
        <dbReference type="Proteomes" id="UP000620147"/>
    </source>
</evidence>
<keyword evidence="1" id="KW-1133">Transmembrane helix</keyword>
<dbReference type="EMBL" id="BLYJ01000007">
    <property type="protein sequence ID" value="GFO87687.1"/>
    <property type="molecule type" value="Genomic_DNA"/>
</dbReference>
<keyword evidence="1" id="KW-0812">Transmembrane</keyword>
<protein>
    <recommendedName>
        <fullName evidence="4">FeoB-associated Cys-rich membrane protein</fullName>
    </recommendedName>
</protein>
<organism evidence="2 3">
    <name type="scientific">Butyricicoccus faecihominis</name>
    <dbReference type="NCBI Taxonomy" id="1712515"/>
    <lineage>
        <taxon>Bacteria</taxon>
        <taxon>Bacillati</taxon>
        <taxon>Bacillota</taxon>
        <taxon>Clostridia</taxon>
        <taxon>Eubacteriales</taxon>
        <taxon>Butyricicoccaceae</taxon>
        <taxon>Butyricicoccus</taxon>
    </lineage>
</organism>
<reference evidence="2 3" key="1">
    <citation type="submission" date="2020-06" db="EMBL/GenBank/DDBJ databases">
        <title>Characterization of fructooligosaccharide metabolism and fructooligosaccharide-degrading enzymes in human commensal butyrate producers.</title>
        <authorList>
            <person name="Tanno H."/>
            <person name="Fujii T."/>
            <person name="Hirano K."/>
            <person name="Maeno S."/>
            <person name="Tonozuka T."/>
            <person name="Sakamoto M."/>
            <person name="Ohkuma M."/>
            <person name="Tochio T."/>
            <person name="Endo A."/>
        </authorList>
    </citation>
    <scope>NUCLEOTIDE SEQUENCE [LARGE SCALE GENOMIC DNA]</scope>
    <source>
        <strain evidence="2 3">JCM 31056</strain>
    </source>
</reference>
<gene>
    <name evidence="2" type="ORF">BUFA31_08510</name>
</gene>
<evidence type="ECO:0000256" key="1">
    <source>
        <dbReference type="SAM" id="Phobius"/>
    </source>
</evidence>
<keyword evidence="1" id="KW-0472">Membrane</keyword>
<evidence type="ECO:0000313" key="2">
    <source>
        <dbReference type="EMBL" id="GFO87687.1"/>
    </source>
</evidence>
<proteinExistence type="predicted"/>
<keyword evidence="3" id="KW-1185">Reference proteome</keyword>
<feature type="transmembrane region" description="Helical" evidence="1">
    <location>
        <begin position="6"/>
        <end position="24"/>
    </location>
</feature>
<evidence type="ECO:0008006" key="4">
    <source>
        <dbReference type="Google" id="ProtNLM"/>
    </source>
</evidence>
<accession>A0ABQ1DY88</accession>
<comment type="caution">
    <text evidence="2">The sequence shown here is derived from an EMBL/GenBank/DDBJ whole genome shotgun (WGS) entry which is preliminary data.</text>
</comment>
<dbReference type="Proteomes" id="UP000620147">
    <property type="component" value="Unassembled WGS sequence"/>
</dbReference>
<name>A0ABQ1DY88_9FIRM</name>
<dbReference type="Pfam" id="PF12669">
    <property type="entry name" value="FeoB_associated"/>
    <property type="match status" value="1"/>
</dbReference>
<dbReference type="RefSeq" id="WP_308743850.1">
    <property type="nucleotide sequence ID" value="NZ_BLYJ01000007.1"/>
</dbReference>